<feature type="compositionally biased region" description="Basic and acidic residues" evidence="1">
    <location>
        <begin position="65"/>
        <end position="76"/>
    </location>
</feature>
<evidence type="ECO:0000256" key="1">
    <source>
        <dbReference type="SAM" id="MobiDB-lite"/>
    </source>
</evidence>
<feature type="region of interest" description="Disordered" evidence="1">
    <location>
        <begin position="61"/>
        <end position="82"/>
    </location>
</feature>
<dbReference type="EMBL" id="CM000145">
    <property type="protein sequence ID" value="EAZ42937.1"/>
    <property type="molecule type" value="Genomic_DNA"/>
</dbReference>
<feature type="region of interest" description="Disordered" evidence="1">
    <location>
        <begin position="1"/>
        <end position="21"/>
    </location>
</feature>
<sequence length="165" mass="17869">MLDDNHRRPAALPPQLPVRHPRHLEKVAKAEACTEAAATTAAFSTPSPLSLPGLQPLAWRKGGVRKREEGKQDGHANRSGSISTSPSFTAIVVLRCRTPPFLPILPDLGSLQCREAAKLALEEAAVDVHLLLILRHKDVGAFELELKEATANTPPPWSPTQGCDR</sequence>
<accession>A3BTP8</accession>
<proteinExistence type="predicted"/>
<dbReference type="Proteomes" id="UP000007752">
    <property type="component" value="Chromosome 8"/>
</dbReference>
<reference evidence="2" key="2">
    <citation type="submission" date="2008-12" db="EMBL/GenBank/DDBJ databases">
        <title>Improved gene annotation of the rice (Oryza sativa) genomes.</title>
        <authorList>
            <person name="Wang J."/>
            <person name="Li R."/>
            <person name="Fan W."/>
            <person name="Huang Q."/>
            <person name="Zhang J."/>
            <person name="Zhou Y."/>
            <person name="Hu Y."/>
            <person name="Zi S."/>
            <person name="Li J."/>
            <person name="Ni P."/>
            <person name="Zheng H."/>
            <person name="Zhang Y."/>
            <person name="Zhao M."/>
            <person name="Hao Q."/>
            <person name="McDermott J."/>
            <person name="Samudrala R."/>
            <person name="Kristiansen K."/>
            <person name="Wong G.K.-S."/>
        </authorList>
    </citation>
    <scope>NUCLEOTIDE SEQUENCE</scope>
</reference>
<reference evidence="2" key="1">
    <citation type="journal article" date="2005" name="PLoS Biol.">
        <title>The genomes of Oryza sativa: a history of duplications.</title>
        <authorList>
            <person name="Yu J."/>
            <person name="Wang J."/>
            <person name="Lin W."/>
            <person name="Li S."/>
            <person name="Li H."/>
            <person name="Zhou J."/>
            <person name="Ni P."/>
            <person name="Dong W."/>
            <person name="Hu S."/>
            <person name="Zeng C."/>
            <person name="Zhang J."/>
            <person name="Zhang Y."/>
            <person name="Li R."/>
            <person name="Xu Z."/>
            <person name="Li S."/>
            <person name="Li X."/>
            <person name="Zheng H."/>
            <person name="Cong L."/>
            <person name="Lin L."/>
            <person name="Yin J."/>
            <person name="Geng J."/>
            <person name="Li G."/>
            <person name="Shi J."/>
            <person name="Liu J."/>
            <person name="Lv H."/>
            <person name="Li J."/>
            <person name="Wang J."/>
            <person name="Deng Y."/>
            <person name="Ran L."/>
            <person name="Shi X."/>
            <person name="Wang X."/>
            <person name="Wu Q."/>
            <person name="Li C."/>
            <person name="Ren X."/>
            <person name="Wang J."/>
            <person name="Wang X."/>
            <person name="Li D."/>
            <person name="Liu D."/>
            <person name="Zhang X."/>
            <person name="Ji Z."/>
            <person name="Zhao W."/>
            <person name="Sun Y."/>
            <person name="Zhang Z."/>
            <person name="Bao J."/>
            <person name="Han Y."/>
            <person name="Dong L."/>
            <person name="Ji J."/>
            <person name="Chen P."/>
            <person name="Wu S."/>
            <person name="Liu J."/>
            <person name="Xiao Y."/>
            <person name="Bu D."/>
            <person name="Tan J."/>
            <person name="Yang L."/>
            <person name="Ye C."/>
            <person name="Zhang J."/>
            <person name="Xu J."/>
            <person name="Zhou Y."/>
            <person name="Yu Y."/>
            <person name="Zhang B."/>
            <person name="Zhuang S."/>
            <person name="Wei H."/>
            <person name="Liu B."/>
            <person name="Lei M."/>
            <person name="Yu H."/>
            <person name="Li Y."/>
            <person name="Xu H."/>
            <person name="Wei S."/>
            <person name="He X."/>
            <person name="Fang L."/>
            <person name="Zhang Z."/>
            <person name="Zhang Y."/>
            <person name="Huang X."/>
            <person name="Su Z."/>
            <person name="Tong W."/>
            <person name="Li J."/>
            <person name="Tong Z."/>
            <person name="Li S."/>
            <person name="Ye J."/>
            <person name="Wang L."/>
            <person name="Fang L."/>
            <person name="Lei T."/>
            <person name="Chen C."/>
            <person name="Chen H."/>
            <person name="Xu Z."/>
            <person name="Li H."/>
            <person name="Huang H."/>
            <person name="Zhang F."/>
            <person name="Xu H."/>
            <person name="Li N."/>
            <person name="Zhao C."/>
            <person name="Li S."/>
            <person name="Dong L."/>
            <person name="Huang Y."/>
            <person name="Li L."/>
            <person name="Xi Y."/>
            <person name="Qi Q."/>
            <person name="Li W."/>
            <person name="Zhang B."/>
            <person name="Hu W."/>
            <person name="Zhang Y."/>
            <person name="Tian X."/>
            <person name="Jiao Y."/>
            <person name="Liang X."/>
            <person name="Jin J."/>
            <person name="Gao L."/>
            <person name="Zheng W."/>
            <person name="Hao B."/>
            <person name="Liu S."/>
            <person name="Wang W."/>
            <person name="Yuan L."/>
            <person name="Cao M."/>
            <person name="McDermott J."/>
            <person name="Samudrala R."/>
            <person name="Wang J."/>
            <person name="Wong G.K."/>
            <person name="Yang H."/>
        </authorList>
    </citation>
    <scope>NUCLEOTIDE SEQUENCE [LARGE SCALE GENOMIC DNA]</scope>
</reference>
<evidence type="ECO:0000313" key="2">
    <source>
        <dbReference type="EMBL" id="EAZ42937.1"/>
    </source>
</evidence>
<gene>
    <name evidence="2" type="ORF">OsJ_27526</name>
</gene>
<name>A3BTP8_ORYSJ</name>
<organism evidence="2">
    <name type="scientific">Oryza sativa subsp. japonica</name>
    <name type="common">Rice</name>
    <dbReference type="NCBI Taxonomy" id="39947"/>
    <lineage>
        <taxon>Eukaryota</taxon>
        <taxon>Viridiplantae</taxon>
        <taxon>Streptophyta</taxon>
        <taxon>Embryophyta</taxon>
        <taxon>Tracheophyta</taxon>
        <taxon>Spermatophyta</taxon>
        <taxon>Magnoliopsida</taxon>
        <taxon>Liliopsida</taxon>
        <taxon>Poales</taxon>
        <taxon>Poaceae</taxon>
        <taxon>BOP clade</taxon>
        <taxon>Oryzoideae</taxon>
        <taxon>Oryzeae</taxon>
        <taxon>Oryzinae</taxon>
        <taxon>Oryza</taxon>
        <taxon>Oryza sativa</taxon>
    </lineage>
</organism>
<protein>
    <submittedName>
        <fullName evidence="2">Uncharacterized protein</fullName>
    </submittedName>
</protein>
<dbReference type="AlphaFoldDB" id="A3BTP8"/>